<accession>A0A7Y9KJ08</accession>
<reference evidence="2 3" key="1">
    <citation type="submission" date="2020-07" db="EMBL/GenBank/DDBJ databases">
        <title>Sequencing the genomes of 1000 actinobacteria strains.</title>
        <authorList>
            <person name="Klenk H.-P."/>
        </authorList>
    </citation>
    <scope>NUCLEOTIDE SEQUENCE [LARGE SCALE GENOMIC DNA]</scope>
    <source>
        <strain evidence="2 3">DSM 24662</strain>
    </source>
</reference>
<organism evidence="2 3">
    <name type="scientific">Microbacterium immunditiarum</name>
    <dbReference type="NCBI Taxonomy" id="337480"/>
    <lineage>
        <taxon>Bacteria</taxon>
        <taxon>Bacillati</taxon>
        <taxon>Actinomycetota</taxon>
        <taxon>Actinomycetes</taxon>
        <taxon>Micrococcales</taxon>
        <taxon>Microbacteriaceae</taxon>
        <taxon>Microbacterium</taxon>
    </lineage>
</organism>
<keyword evidence="1" id="KW-0812">Transmembrane</keyword>
<keyword evidence="1" id="KW-1133">Transmembrane helix</keyword>
<evidence type="ECO:0000313" key="3">
    <source>
        <dbReference type="Proteomes" id="UP000576969"/>
    </source>
</evidence>
<dbReference type="AlphaFoldDB" id="A0A7Y9KJ08"/>
<proteinExistence type="predicted"/>
<evidence type="ECO:0000313" key="2">
    <source>
        <dbReference type="EMBL" id="NYE19315.1"/>
    </source>
</evidence>
<gene>
    <name evidence="2" type="ORF">BJ991_001343</name>
</gene>
<dbReference type="RefSeq" id="WP_179488573.1">
    <property type="nucleotide sequence ID" value="NZ_JACCBV010000001.1"/>
</dbReference>
<feature type="transmembrane region" description="Helical" evidence="1">
    <location>
        <begin position="12"/>
        <end position="35"/>
    </location>
</feature>
<dbReference type="Proteomes" id="UP000576969">
    <property type="component" value="Unassembled WGS sequence"/>
</dbReference>
<feature type="transmembrane region" description="Helical" evidence="1">
    <location>
        <begin position="47"/>
        <end position="69"/>
    </location>
</feature>
<evidence type="ECO:0000256" key="1">
    <source>
        <dbReference type="SAM" id="Phobius"/>
    </source>
</evidence>
<name>A0A7Y9KJ08_9MICO</name>
<keyword evidence="1" id="KW-0472">Membrane</keyword>
<feature type="transmembrane region" description="Helical" evidence="1">
    <location>
        <begin position="106"/>
        <end position="124"/>
    </location>
</feature>
<feature type="transmembrane region" description="Helical" evidence="1">
    <location>
        <begin position="81"/>
        <end position="100"/>
    </location>
</feature>
<protein>
    <submittedName>
        <fullName evidence="2">Uncharacterized protein</fullName>
    </submittedName>
</protein>
<keyword evidence="3" id="KW-1185">Reference proteome</keyword>
<sequence length="146" mass="15393">MTAPSRPRPRRPAVVAAAVVFVYLSGLSNVALGLLVLLSRYRVEPDAVLPVSLLGAGTILFGLLSLALASGLSRGSRFARLLVTAYLVVQSALQVVTIFSTDSWDLVASVVLAVEVFIVVALWAPPGSRWFRAIAEAEASVVPPPV</sequence>
<comment type="caution">
    <text evidence="2">The sequence shown here is derived from an EMBL/GenBank/DDBJ whole genome shotgun (WGS) entry which is preliminary data.</text>
</comment>
<dbReference type="EMBL" id="JACCBV010000001">
    <property type="protein sequence ID" value="NYE19315.1"/>
    <property type="molecule type" value="Genomic_DNA"/>
</dbReference>